<gene>
    <name evidence="3" type="ORF">SAPIS_v1c08610</name>
</gene>
<evidence type="ECO:0000313" key="4">
    <source>
        <dbReference type="Proteomes" id="UP000018550"/>
    </source>
</evidence>
<accession>V5RKR3</accession>
<reference evidence="3 4" key="1">
    <citation type="journal article" date="2014" name="Genome Announc.">
        <title>Complete Genome Sequence of Spiroplasma apis B31T (ATCC 33834), a Bacterium Associated with May Disease of Honeybees (Apis mellifera).</title>
        <authorList>
            <person name="Ku C."/>
            <person name="Lo W.S."/>
            <person name="Chen L.L."/>
            <person name="Kuo C.H."/>
        </authorList>
    </citation>
    <scope>NUCLEOTIDE SEQUENCE [LARGE SCALE GENOMIC DNA]</scope>
    <source>
        <strain evidence="3">B31</strain>
    </source>
</reference>
<keyword evidence="4" id="KW-1185">Reference proteome</keyword>
<feature type="coiled-coil region" evidence="1">
    <location>
        <begin position="408"/>
        <end position="442"/>
    </location>
</feature>
<dbReference type="STRING" id="1276258.SAPIS_v1c08610"/>
<organism evidence="3 4">
    <name type="scientific">Spiroplasma apis B31</name>
    <dbReference type="NCBI Taxonomy" id="1276258"/>
    <lineage>
        <taxon>Bacteria</taxon>
        <taxon>Bacillati</taxon>
        <taxon>Mycoplasmatota</taxon>
        <taxon>Mollicutes</taxon>
        <taxon>Entomoplasmatales</taxon>
        <taxon>Spiroplasmataceae</taxon>
        <taxon>Spiroplasma</taxon>
    </lineage>
</organism>
<dbReference type="PATRIC" id="fig|1276258.3.peg.882"/>
<keyword evidence="1" id="KW-0175">Coiled coil</keyword>
<evidence type="ECO:0000256" key="1">
    <source>
        <dbReference type="SAM" id="Coils"/>
    </source>
</evidence>
<dbReference type="Proteomes" id="UP000018550">
    <property type="component" value="Chromosome"/>
</dbReference>
<keyword evidence="2" id="KW-0812">Transmembrane</keyword>
<dbReference type="RefSeq" id="WP_023790060.1">
    <property type="nucleotide sequence ID" value="NC_022998.1"/>
</dbReference>
<dbReference type="EMBL" id="CP006682">
    <property type="protein sequence ID" value="AHB36706.1"/>
    <property type="molecule type" value="Genomic_DNA"/>
</dbReference>
<protein>
    <recommendedName>
        <fullName evidence="5">Septation ring formation regulator</fullName>
    </recommendedName>
</protein>
<proteinExistence type="predicted"/>
<keyword evidence="2" id="KW-0472">Membrane</keyword>
<dbReference type="KEGG" id="sapi:SAPIS_v1c08610"/>
<dbReference type="OrthoDB" id="387226at2"/>
<dbReference type="eggNOG" id="COG4477">
    <property type="taxonomic scope" value="Bacteria"/>
</dbReference>
<dbReference type="HOGENOM" id="CLU_468427_0_0_14"/>
<name>V5RKR3_SPIAP</name>
<dbReference type="AlphaFoldDB" id="V5RKR3"/>
<keyword evidence="2" id="KW-1133">Transmembrane helix</keyword>
<feature type="transmembrane region" description="Helical" evidence="2">
    <location>
        <begin position="20"/>
        <end position="40"/>
    </location>
</feature>
<sequence>MFLGWDLNNLQGNLPNIVCLSVFFLAFIIVNLVMIFLFIYKKIMQTIAKTLDLVDDIKKSPLKLNLRRISIIFEETGNFESEFMIWRTKFELIYEKELQKTLKAFGELIKDKKNTRPLLKNFKKFSYICEKLEFINKTIHELFIETRDAIEIEYIQRDSLAFQRELFTKLKEELIILQFSDIDLEKEMLNETLSKIEQLFQNFYICIDDGDYKKSWDCLYKIESALIFLIELLDVIPYILSTITTVIPEMMLELKNKHITFGNNYRKSNKNAENYAKLEASVDALRIKINKNIKRLLYKKAIKNLNKAFNYVEEFRISVEYEDDLKRFFEENAENIRENFELINKASRAIEKAFKNVNISSKTQSKEKLDFEETRAQFIKTKEKSDLIFSKLDVAKNDGRAVDFLEIKDSLLDVMQQALKDIEKLEKSAKDAEKQNTNIDSVYNQVIFMQSILSQCEVKINQYKSIMELNKFTEPINQLYKEIEYLTKENLLKIKTVEEKERVNNYINLQLGKAWEIASSINDTIFLDFISQEIIIYLERFVGLDKKIDKVIKECEMLFHNRELEQLLGYSLNILGKIKVARR</sequence>
<evidence type="ECO:0000313" key="3">
    <source>
        <dbReference type="EMBL" id="AHB36706.1"/>
    </source>
</evidence>
<evidence type="ECO:0008006" key="5">
    <source>
        <dbReference type="Google" id="ProtNLM"/>
    </source>
</evidence>
<evidence type="ECO:0000256" key="2">
    <source>
        <dbReference type="SAM" id="Phobius"/>
    </source>
</evidence>